<name>A0A6C8GLN4_SALET</name>
<accession>A0A6C8GLN4</accession>
<organism evidence="1 2">
    <name type="scientific">Salmonella enterica subsp. enterica serovar Adelaide str. A4-669</name>
    <dbReference type="NCBI Taxonomy" id="913063"/>
    <lineage>
        <taxon>Bacteria</taxon>
        <taxon>Pseudomonadati</taxon>
        <taxon>Pseudomonadota</taxon>
        <taxon>Gammaproteobacteria</taxon>
        <taxon>Enterobacterales</taxon>
        <taxon>Enterobacteriaceae</taxon>
        <taxon>Salmonella</taxon>
    </lineage>
</organism>
<dbReference type="Proteomes" id="UP000004906">
    <property type="component" value="Unassembled WGS sequence"/>
</dbReference>
<proteinExistence type="predicted"/>
<sequence length="39" mass="4615">MRPDTSRQHRYQAKLNAGWRALLTKQIKKRGLAGAMFWE</sequence>
<evidence type="ECO:0000313" key="1">
    <source>
        <dbReference type="EMBL" id="EHC35913.1"/>
    </source>
</evidence>
<reference evidence="1 2" key="1">
    <citation type="journal article" date="2011" name="BMC Genomics">
        <title>Genome sequencing reveals diversification of virulence factor content and possible host adaptation in distinct subpopulations of Salmonella enterica.</title>
        <authorList>
            <person name="den Bakker H.C."/>
            <person name="Moreno Switt A.I."/>
            <person name="Govoni G."/>
            <person name="Cummings C.A."/>
            <person name="Ranieri M.L."/>
            <person name="Degoricija L."/>
            <person name="Hoelzer K."/>
            <person name="Rodriguez-Rivera L.D."/>
            <person name="Brown S."/>
            <person name="Bolchacova E."/>
            <person name="Furtado M.R."/>
            <person name="Wiedmann M."/>
        </authorList>
    </citation>
    <scope>NUCLEOTIDE SEQUENCE [LARGE SCALE GENOMIC DNA]</scope>
    <source>
        <strain evidence="1 2">A4-669</strain>
    </source>
</reference>
<dbReference type="AlphaFoldDB" id="A0A6C8GLN4"/>
<dbReference type="EMBL" id="AFCI01000942">
    <property type="protein sequence ID" value="EHC35913.1"/>
    <property type="molecule type" value="Genomic_DNA"/>
</dbReference>
<comment type="caution">
    <text evidence="1">The sequence shown here is derived from an EMBL/GenBank/DDBJ whole genome shotgun (WGS) entry which is preliminary data.</text>
</comment>
<protein>
    <submittedName>
        <fullName evidence="1">Uncharacterized protein</fullName>
    </submittedName>
</protein>
<evidence type="ECO:0000313" key="2">
    <source>
        <dbReference type="Proteomes" id="UP000004906"/>
    </source>
</evidence>
<gene>
    <name evidence="1" type="ORF">LTSEADE_2748</name>
</gene>